<sequence>MSNTDLRATNQFNQTGFSTGGLGNRFNNVSPRGGVGSGFDTQSLMQGSDNTAHLKGKLSNLNESIRQLQEQLNTHKKEVQILRSEKETLESVLTMKCQDTRKALTNELHRVEEEIKRHYSNQHAESQRLQQQLTSLKTDKTALEKDIIRMQKRIEELELQIGHDDHDDR</sequence>
<dbReference type="Proteomes" id="UP000039865">
    <property type="component" value="Unassembled WGS sequence"/>
</dbReference>
<reference evidence="2 3" key="1">
    <citation type="submission" date="2014-06" db="EMBL/GenBank/DDBJ databases">
        <authorList>
            <person name="Swart Estienne"/>
        </authorList>
    </citation>
    <scope>NUCLEOTIDE SEQUENCE [LARGE SCALE GENOMIC DNA]</scope>
    <source>
        <strain evidence="2 3">130c</strain>
    </source>
</reference>
<proteinExistence type="predicted"/>
<feature type="compositionally biased region" description="Polar residues" evidence="1">
    <location>
        <begin position="39"/>
        <end position="51"/>
    </location>
</feature>
<keyword evidence="3" id="KW-1185">Reference proteome</keyword>
<feature type="region of interest" description="Disordered" evidence="1">
    <location>
        <begin position="1"/>
        <end position="52"/>
    </location>
</feature>
<dbReference type="OrthoDB" id="436703at2759"/>
<feature type="compositionally biased region" description="Polar residues" evidence="1">
    <location>
        <begin position="1"/>
        <end position="17"/>
    </location>
</feature>
<name>A0A078A5J4_STYLE</name>
<dbReference type="Gene3D" id="1.10.287.1490">
    <property type="match status" value="1"/>
</dbReference>
<evidence type="ECO:0000313" key="2">
    <source>
        <dbReference type="EMBL" id="CDW77505.1"/>
    </source>
</evidence>
<evidence type="ECO:0000256" key="1">
    <source>
        <dbReference type="SAM" id="MobiDB-lite"/>
    </source>
</evidence>
<dbReference type="OMA" id="VACEELH"/>
<accession>A0A078A5J4</accession>
<dbReference type="InParanoid" id="A0A078A5J4"/>
<dbReference type="AlphaFoldDB" id="A0A078A5J4"/>
<organism evidence="2 3">
    <name type="scientific">Stylonychia lemnae</name>
    <name type="common">Ciliate</name>
    <dbReference type="NCBI Taxonomy" id="5949"/>
    <lineage>
        <taxon>Eukaryota</taxon>
        <taxon>Sar</taxon>
        <taxon>Alveolata</taxon>
        <taxon>Ciliophora</taxon>
        <taxon>Intramacronucleata</taxon>
        <taxon>Spirotrichea</taxon>
        <taxon>Stichotrichia</taxon>
        <taxon>Sporadotrichida</taxon>
        <taxon>Oxytrichidae</taxon>
        <taxon>Stylonychinae</taxon>
        <taxon>Stylonychia</taxon>
    </lineage>
</organism>
<dbReference type="EMBL" id="CCKQ01006217">
    <property type="protein sequence ID" value="CDW77505.1"/>
    <property type="molecule type" value="Genomic_DNA"/>
</dbReference>
<protein>
    <submittedName>
        <fullName evidence="2">Uncharacterized protein</fullName>
    </submittedName>
</protein>
<gene>
    <name evidence="2" type="primary">Contig16876.g818</name>
    <name evidence="2" type="ORF">STYLEM_6468</name>
</gene>
<evidence type="ECO:0000313" key="3">
    <source>
        <dbReference type="Proteomes" id="UP000039865"/>
    </source>
</evidence>